<accession>A0A4R6T8F4</accession>
<dbReference type="InterPro" id="IPR028994">
    <property type="entry name" value="Integrin_alpha_N"/>
</dbReference>
<proteinExistence type="predicted"/>
<feature type="chain" id="PRO_5020559301" evidence="1">
    <location>
        <begin position="19"/>
        <end position="694"/>
    </location>
</feature>
<dbReference type="Pfam" id="PF18962">
    <property type="entry name" value="Por_Secre_tail"/>
    <property type="match status" value="1"/>
</dbReference>
<sequence length="694" mass="76997">MQKPLAFIFLFLFQNALAQTVFEIDESKSIQVNGQSLSSGFSLGINSAQIQTLDLTGDGNEEWVIWDINSRQLQIFEKSGENFKLRPELSYFFPTDISGFLVLADFDRDGKKDLFTSTPLGIRAYKNTSNGTQISWTLAQNFLKLDGANNIPANNLDTPLLQDLDVDGDLDLVIFNFAQGDYLEFYRNTSIERKGIPDIDGFAFPIRHWGNFEFCGCGTFSWGQTCDGRPLESGGRTQENARIQHAGGHSILYQDFTGDGVPDLLLGRDECNTLYFLPNKGTSSSPRFDSLSNDLPGFGTLPVFPRFHTAQTIGNDLMVSLNTNETAAPFRIDFASSVVKMEKSTGSISPFLQNQLFDLGENTRPYFKGNVFSGELWLTANSKKGENVVGQAYRLSYSGNQFEVLNSDYLNLSSLNLLDLQLIEYGSVKNQSYFLVSGVRTVNGVPSQVLLRNQGENWTDYALAGLSPRVGDQLTFFPYQGKDHLLIAAQNGSLTLYEVDLEAKTVSLKSTNFLGFQDNPANRNLSIAVRIQEKPDLYAVDQTGRVFLIQDFMNAEVREEVLIKIGNQNLPPRLGRNTWISVVNSGFDKNVDLILGTRGGGLTYLSSDKSDSSNDGELLVKVYPNPSSGPVKVISNTAAKGRLISSLGQILLDEINIPANREIEIQTQTLNPGIYFLQLETDDRKVVVKKVLVR</sequence>
<organism evidence="3 4">
    <name type="scientific">Algoriphagus boseongensis</name>
    <dbReference type="NCBI Taxonomy" id="1442587"/>
    <lineage>
        <taxon>Bacteria</taxon>
        <taxon>Pseudomonadati</taxon>
        <taxon>Bacteroidota</taxon>
        <taxon>Cytophagia</taxon>
        <taxon>Cytophagales</taxon>
        <taxon>Cyclobacteriaceae</taxon>
        <taxon>Algoriphagus</taxon>
    </lineage>
</organism>
<dbReference type="EMBL" id="SNYF01000006">
    <property type="protein sequence ID" value="TDQ17545.1"/>
    <property type="molecule type" value="Genomic_DNA"/>
</dbReference>
<evidence type="ECO:0000313" key="4">
    <source>
        <dbReference type="Proteomes" id="UP000294535"/>
    </source>
</evidence>
<evidence type="ECO:0000313" key="3">
    <source>
        <dbReference type="EMBL" id="TDQ17545.1"/>
    </source>
</evidence>
<dbReference type="InterPro" id="IPR026444">
    <property type="entry name" value="Secre_tail"/>
</dbReference>
<keyword evidence="1" id="KW-0732">Signal</keyword>
<feature type="signal peptide" evidence="1">
    <location>
        <begin position="1"/>
        <end position="18"/>
    </location>
</feature>
<dbReference type="OrthoDB" id="9816120at2"/>
<reference evidence="3 4" key="1">
    <citation type="submission" date="2019-03" db="EMBL/GenBank/DDBJ databases">
        <title>Genomic Encyclopedia of Type Strains, Phase III (KMG-III): the genomes of soil and plant-associated and newly described type strains.</title>
        <authorList>
            <person name="Whitman W."/>
        </authorList>
    </citation>
    <scope>NUCLEOTIDE SEQUENCE [LARGE SCALE GENOMIC DNA]</scope>
    <source>
        <strain evidence="3 4">CECT 8446</strain>
    </source>
</reference>
<dbReference type="RefSeq" id="WP_133555675.1">
    <property type="nucleotide sequence ID" value="NZ_SNYF01000006.1"/>
</dbReference>
<feature type="domain" description="Secretion system C-terminal sorting" evidence="2">
    <location>
        <begin position="622"/>
        <end position="693"/>
    </location>
</feature>
<evidence type="ECO:0000256" key="1">
    <source>
        <dbReference type="SAM" id="SignalP"/>
    </source>
</evidence>
<name>A0A4R6T8F4_9BACT</name>
<dbReference type="AlphaFoldDB" id="A0A4R6T8F4"/>
<comment type="caution">
    <text evidence="3">The sequence shown here is derived from an EMBL/GenBank/DDBJ whole genome shotgun (WGS) entry which is preliminary data.</text>
</comment>
<keyword evidence="4" id="KW-1185">Reference proteome</keyword>
<dbReference type="Proteomes" id="UP000294535">
    <property type="component" value="Unassembled WGS sequence"/>
</dbReference>
<protein>
    <submittedName>
        <fullName evidence="3">Putative secreted protein (Por secretion system target)</fullName>
    </submittedName>
</protein>
<dbReference type="SUPFAM" id="SSF69318">
    <property type="entry name" value="Integrin alpha N-terminal domain"/>
    <property type="match status" value="1"/>
</dbReference>
<gene>
    <name evidence="3" type="ORF">DFQ04_2199</name>
</gene>
<evidence type="ECO:0000259" key="2">
    <source>
        <dbReference type="Pfam" id="PF18962"/>
    </source>
</evidence>
<dbReference type="NCBIfam" id="TIGR04183">
    <property type="entry name" value="Por_Secre_tail"/>
    <property type="match status" value="1"/>
</dbReference>